<keyword evidence="1" id="KW-0812">Transmembrane</keyword>
<name>A0A7K0KIH1_9BACT</name>
<keyword evidence="1" id="KW-1133">Transmembrane helix</keyword>
<accession>A0A7K0KIH1</accession>
<evidence type="ECO:0000313" key="2">
    <source>
        <dbReference type="EMBL" id="MST85679.1"/>
    </source>
</evidence>
<sequence>MFFTSRRPRPFHHTFIYYDERRERLRQLEEHAREELAAEGQLPKEGRAAECSTDDDAEALRRFRPEVLRGTFLSADSRVRRRRPGLFSGHLLLIVLILLCVVLFVLML</sequence>
<keyword evidence="3" id="KW-1185">Reference proteome</keyword>
<evidence type="ECO:0000256" key="1">
    <source>
        <dbReference type="SAM" id="Phobius"/>
    </source>
</evidence>
<organism evidence="2 3">
    <name type="scientific">Hallella mizrahii</name>
    <dbReference type="NCBI Taxonomy" id="2606637"/>
    <lineage>
        <taxon>Bacteria</taxon>
        <taxon>Pseudomonadati</taxon>
        <taxon>Bacteroidota</taxon>
        <taxon>Bacteroidia</taxon>
        <taxon>Bacteroidales</taxon>
        <taxon>Prevotellaceae</taxon>
        <taxon>Hallella</taxon>
    </lineage>
</organism>
<dbReference type="AlphaFoldDB" id="A0A7K0KIH1"/>
<proteinExistence type="predicted"/>
<evidence type="ECO:0000313" key="3">
    <source>
        <dbReference type="Proteomes" id="UP000438914"/>
    </source>
</evidence>
<gene>
    <name evidence="2" type="ORF">FYJ73_13575</name>
</gene>
<dbReference type="EMBL" id="VUNG01000047">
    <property type="protein sequence ID" value="MST85679.1"/>
    <property type="molecule type" value="Genomic_DNA"/>
</dbReference>
<evidence type="ECO:0008006" key="4">
    <source>
        <dbReference type="Google" id="ProtNLM"/>
    </source>
</evidence>
<dbReference type="RefSeq" id="WP_154535266.1">
    <property type="nucleotide sequence ID" value="NZ_VUNG01000047.1"/>
</dbReference>
<keyword evidence="1" id="KW-0472">Membrane</keyword>
<reference evidence="2 3" key="1">
    <citation type="submission" date="2019-08" db="EMBL/GenBank/DDBJ databases">
        <title>In-depth cultivation of the pig gut microbiome towards novel bacterial diversity and tailored functional studies.</title>
        <authorList>
            <person name="Wylensek D."/>
            <person name="Hitch T.C.A."/>
            <person name="Clavel T."/>
        </authorList>
    </citation>
    <scope>NUCLEOTIDE SEQUENCE [LARGE SCALE GENOMIC DNA]</scope>
    <source>
        <strain evidence="2 3">LKV-178-WT-2A</strain>
    </source>
</reference>
<dbReference type="Proteomes" id="UP000438914">
    <property type="component" value="Unassembled WGS sequence"/>
</dbReference>
<feature type="transmembrane region" description="Helical" evidence="1">
    <location>
        <begin position="86"/>
        <end position="107"/>
    </location>
</feature>
<protein>
    <recommendedName>
        <fullName evidence="4">Ubiquitin carboxyl-hydrolase</fullName>
    </recommendedName>
</protein>
<comment type="caution">
    <text evidence="2">The sequence shown here is derived from an EMBL/GenBank/DDBJ whole genome shotgun (WGS) entry which is preliminary data.</text>
</comment>